<comment type="caution">
    <text evidence="3">The sequence shown here is derived from an EMBL/GenBank/DDBJ whole genome shotgun (WGS) entry which is preliminary data.</text>
</comment>
<feature type="domain" description="Integrase catalytic" evidence="2">
    <location>
        <begin position="1"/>
        <end position="149"/>
    </location>
</feature>
<dbReference type="GO" id="GO:0015074">
    <property type="term" value="P:DNA integration"/>
    <property type="evidence" value="ECO:0007669"/>
    <property type="project" value="InterPro"/>
</dbReference>
<dbReference type="EMBL" id="BJWL01000005">
    <property type="protein sequence ID" value="GFY87387.1"/>
    <property type="molecule type" value="Genomic_DNA"/>
</dbReference>
<dbReference type="InterPro" id="IPR016197">
    <property type="entry name" value="Chromo-like_dom_sf"/>
</dbReference>
<dbReference type="InterPro" id="IPR036397">
    <property type="entry name" value="RNaseH_sf"/>
</dbReference>
<dbReference type="InterPro" id="IPR000953">
    <property type="entry name" value="Chromo/chromo_shadow_dom"/>
</dbReference>
<dbReference type="PROSITE" id="PS50013">
    <property type="entry name" value="CHROMO_2"/>
    <property type="match status" value="1"/>
</dbReference>
<sequence length="283" mass="32054">MTHFIPCAKTSDASQVAKLYFSEIVKLYGLPKSIVSDRDVRFMSYFWKTLWHMVGTKLKFSTAYHPQTDGQTEVINRCLGNLLRSIGMSPFEVVHGFKPRKPVDLLPMSPHTRVSESAESFARHARELHDEIRKVILIFLPIHFLNLPMSLQLITLLPPILHQHHCLFSPAPNEHIDAIFDEQIVSTRDGGVQRFLVRWSGCPASDDTWITSDDLQQIDRDLFEYYQSRPASHSTESSFLHPGRVGGDTGSRPPITCVYSCRSKKAYSVSLWLDSGLLTGPDA</sequence>
<protein>
    <submittedName>
        <fullName evidence="3">Uncharacterized protein</fullName>
    </submittedName>
</protein>
<name>A0A7J0EP97_9ERIC</name>
<evidence type="ECO:0000259" key="1">
    <source>
        <dbReference type="PROSITE" id="PS50013"/>
    </source>
</evidence>
<dbReference type="Gene3D" id="2.40.50.40">
    <property type="match status" value="1"/>
</dbReference>
<dbReference type="InterPro" id="IPR001584">
    <property type="entry name" value="Integrase_cat-core"/>
</dbReference>
<dbReference type="AlphaFoldDB" id="A0A7J0EP97"/>
<dbReference type="SUPFAM" id="SSF54160">
    <property type="entry name" value="Chromo domain-like"/>
    <property type="match status" value="1"/>
</dbReference>
<evidence type="ECO:0000313" key="4">
    <source>
        <dbReference type="Proteomes" id="UP000585474"/>
    </source>
</evidence>
<dbReference type="SUPFAM" id="SSF53098">
    <property type="entry name" value="Ribonuclease H-like"/>
    <property type="match status" value="1"/>
</dbReference>
<dbReference type="SMART" id="SM00298">
    <property type="entry name" value="CHROMO"/>
    <property type="match status" value="1"/>
</dbReference>
<reference evidence="3 4" key="1">
    <citation type="submission" date="2019-07" db="EMBL/GenBank/DDBJ databases">
        <title>De Novo Assembly of kiwifruit Actinidia rufa.</title>
        <authorList>
            <person name="Sugita-Konishi S."/>
            <person name="Sato K."/>
            <person name="Mori E."/>
            <person name="Abe Y."/>
            <person name="Kisaki G."/>
            <person name="Hamano K."/>
            <person name="Suezawa K."/>
            <person name="Otani M."/>
            <person name="Fukuda T."/>
            <person name="Manabe T."/>
            <person name="Gomi K."/>
            <person name="Tabuchi M."/>
            <person name="Akimitsu K."/>
            <person name="Kataoka I."/>
        </authorList>
    </citation>
    <scope>NUCLEOTIDE SEQUENCE [LARGE SCALE GENOMIC DNA]</scope>
    <source>
        <strain evidence="4">cv. Fuchu</strain>
    </source>
</reference>
<dbReference type="Proteomes" id="UP000585474">
    <property type="component" value="Unassembled WGS sequence"/>
</dbReference>
<dbReference type="PANTHER" id="PTHR35046">
    <property type="entry name" value="ZINC KNUCKLE (CCHC-TYPE) FAMILY PROTEIN"/>
    <property type="match status" value="1"/>
</dbReference>
<keyword evidence="4" id="KW-1185">Reference proteome</keyword>
<dbReference type="InterPro" id="IPR023780">
    <property type="entry name" value="Chromo_domain"/>
</dbReference>
<dbReference type="PROSITE" id="PS50994">
    <property type="entry name" value="INTEGRASE"/>
    <property type="match status" value="1"/>
</dbReference>
<feature type="domain" description="Chromo" evidence="1">
    <location>
        <begin position="179"/>
        <end position="237"/>
    </location>
</feature>
<evidence type="ECO:0000259" key="2">
    <source>
        <dbReference type="PROSITE" id="PS50994"/>
    </source>
</evidence>
<dbReference type="OrthoDB" id="1935586at2759"/>
<organism evidence="3 4">
    <name type="scientific">Actinidia rufa</name>
    <dbReference type="NCBI Taxonomy" id="165716"/>
    <lineage>
        <taxon>Eukaryota</taxon>
        <taxon>Viridiplantae</taxon>
        <taxon>Streptophyta</taxon>
        <taxon>Embryophyta</taxon>
        <taxon>Tracheophyta</taxon>
        <taxon>Spermatophyta</taxon>
        <taxon>Magnoliopsida</taxon>
        <taxon>eudicotyledons</taxon>
        <taxon>Gunneridae</taxon>
        <taxon>Pentapetalae</taxon>
        <taxon>asterids</taxon>
        <taxon>Ericales</taxon>
        <taxon>Actinidiaceae</taxon>
        <taxon>Actinidia</taxon>
    </lineage>
</organism>
<accession>A0A7J0EP97</accession>
<proteinExistence type="predicted"/>
<dbReference type="CDD" id="cd00024">
    <property type="entry name" value="CD_CSD"/>
    <property type="match status" value="1"/>
</dbReference>
<dbReference type="GO" id="GO:0003676">
    <property type="term" value="F:nucleic acid binding"/>
    <property type="evidence" value="ECO:0007669"/>
    <property type="project" value="InterPro"/>
</dbReference>
<dbReference type="InterPro" id="IPR012337">
    <property type="entry name" value="RNaseH-like_sf"/>
</dbReference>
<dbReference type="PANTHER" id="PTHR35046:SF26">
    <property type="entry name" value="RNA-DIRECTED DNA POLYMERASE"/>
    <property type="match status" value="1"/>
</dbReference>
<dbReference type="Gene3D" id="3.30.420.10">
    <property type="entry name" value="Ribonuclease H-like superfamily/Ribonuclease H"/>
    <property type="match status" value="1"/>
</dbReference>
<gene>
    <name evidence="3" type="ORF">Acr_05g0010260</name>
</gene>
<evidence type="ECO:0000313" key="3">
    <source>
        <dbReference type="EMBL" id="GFY87387.1"/>
    </source>
</evidence>
<dbReference type="Pfam" id="PF00385">
    <property type="entry name" value="Chromo"/>
    <property type="match status" value="1"/>
</dbReference>